<dbReference type="STRING" id="425265.A8PXE6"/>
<proteinExistence type="predicted"/>
<dbReference type="Gene3D" id="3.30.70.240">
    <property type="match status" value="1"/>
</dbReference>
<evidence type="ECO:0000259" key="1">
    <source>
        <dbReference type="SMART" id="SM00838"/>
    </source>
</evidence>
<dbReference type="InterPro" id="IPR014721">
    <property type="entry name" value="Ribsml_uS5_D2-typ_fold_subgr"/>
</dbReference>
<dbReference type="SMART" id="SM00838">
    <property type="entry name" value="EFG_C"/>
    <property type="match status" value="1"/>
</dbReference>
<name>A8PXE6_MALGO</name>
<evidence type="ECO:0000313" key="3">
    <source>
        <dbReference type="Proteomes" id="UP000008837"/>
    </source>
</evidence>
<dbReference type="AlphaFoldDB" id="A8PXE6"/>
<dbReference type="GeneID" id="5855546"/>
<keyword evidence="3" id="KW-1185">Reference proteome</keyword>
<dbReference type="CDD" id="cd04096">
    <property type="entry name" value="eEF2_snRNP_like_C"/>
    <property type="match status" value="1"/>
</dbReference>
<evidence type="ECO:0000313" key="2">
    <source>
        <dbReference type="EMBL" id="EDP44025.1"/>
    </source>
</evidence>
<dbReference type="Pfam" id="PF25118">
    <property type="entry name" value="EFL1"/>
    <property type="match status" value="1"/>
</dbReference>
<comment type="caution">
    <text evidence="2">The sequence shown here is derived from an EMBL/GenBank/DDBJ whole genome shotgun (WGS) entry which is preliminary data.</text>
</comment>
<protein>
    <recommendedName>
        <fullName evidence="1">Elongation factor EFG domain-containing protein</fullName>
    </recommendedName>
</protein>
<dbReference type="EMBL" id="AAYY01000004">
    <property type="protein sequence ID" value="EDP44025.1"/>
    <property type="molecule type" value="Genomic_DNA"/>
</dbReference>
<accession>A8PXE6</accession>
<dbReference type="GO" id="GO:1990904">
    <property type="term" value="C:ribonucleoprotein complex"/>
    <property type="evidence" value="ECO:0007669"/>
    <property type="project" value="TreeGrafter"/>
</dbReference>
<dbReference type="GO" id="GO:0005829">
    <property type="term" value="C:cytosol"/>
    <property type="evidence" value="ECO:0007669"/>
    <property type="project" value="TreeGrafter"/>
</dbReference>
<dbReference type="SUPFAM" id="SSF54980">
    <property type="entry name" value="EF-G C-terminal domain-like"/>
    <property type="match status" value="1"/>
</dbReference>
<dbReference type="FunFam" id="3.30.70.240:FF:000006">
    <property type="entry name" value="Elongation factor like GTPase 1"/>
    <property type="match status" value="1"/>
</dbReference>
<dbReference type="KEGG" id="mgl:MGL_1422"/>
<dbReference type="PANTHER" id="PTHR42908">
    <property type="entry name" value="TRANSLATION ELONGATION FACTOR-RELATED"/>
    <property type="match status" value="1"/>
</dbReference>
<dbReference type="CDD" id="cd01681">
    <property type="entry name" value="aeEF2_snRNP_like_IV"/>
    <property type="match status" value="1"/>
</dbReference>
<organism evidence="2 3">
    <name type="scientific">Malassezia globosa (strain ATCC MYA-4612 / CBS 7966)</name>
    <name type="common">Dandruff-associated fungus</name>
    <dbReference type="NCBI Taxonomy" id="425265"/>
    <lineage>
        <taxon>Eukaryota</taxon>
        <taxon>Fungi</taxon>
        <taxon>Dikarya</taxon>
        <taxon>Basidiomycota</taxon>
        <taxon>Ustilaginomycotina</taxon>
        <taxon>Malasseziomycetes</taxon>
        <taxon>Malasseziales</taxon>
        <taxon>Malasseziaceae</taxon>
        <taxon>Malassezia</taxon>
    </lineage>
</organism>
<dbReference type="InterPro" id="IPR020568">
    <property type="entry name" value="Ribosomal_Su5_D2-typ_SF"/>
</dbReference>
<dbReference type="OrthoDB" id="364892at2759"/>
<dbReference type="GO" id="GO:0042256">
    <property type="term" value="P:cytosolic ribosome assembly"/>
    <property type="evidence" value="ECO:0007669"/>
    <property type="project" value="TreeGrafter"/>
</dbReference>
<dbReference type="Gene3D" id="3.30.230.10">
    <property type="match status" value="1"/>
</dbReference>
<dbReference type="SUPFAM" id="SSF54211">
    <property type="entry name" value="Ribosomal protein S5 domain 2-like"/>
    <property type="match status" value="1"/>
</dbReference>
<dbReference type="RefSeq" id="XP_001731239.1">
    <property type="nucleotide sequence ID" value="XM_001731187.1"/>
</dbReference>
<dbReference type="Proteomes" id="UP000008837">
    <property type="component" value="Unassembled WGS sequence"/>
</dbReference>
<sequence length="326" mass="36336">MRNAQAQSESVDHIEHDEDADLVRRVSVRLFWDELAKVLQRAGTEWAGLAAQICAFGPKHVGPNLLLDPQQILRRSLMQRIQAQDSKSQLAAGMQHISLSSTGAEDSTPRLEREWCDAIEAGFQLASGAGPLCAESMQGVAFFVQNVRVDQDALGDARAKSSQMASMVISSVRESCRQGMLDWSPRLLLAMYSCDIQAAPEVQGKVHAVLSRRRGRIVSEEIKEGTLFFTIGALLPVVESFGFAEEIRKRTSGAANPQLFFAGFQLFDEDPLWVPRTEEELEDLGEKGDRENIAKRYMDMVRKRKGLKTDKRIVASAEKQRTLKSM</sequence>
<gene>
    <name evidence="2" type="ORF">MGL_1422</name>
</gene>
<dbReference type="Pfam" id="PF00679">
    <property type="entry name" value="EFG_C"/>
    <property type="match status" value="1"/>
</dbReference>
<dbReference type="GO" id="GO:0003924">
    <property type="term" value="F:GTPase activity"/>
    <property type="evidence" value="ECO:0007669"/>
    <property type="project" value="TreeGrafter"/>
</dbReference>
<dbReference type="GO" id="GO:0043022">
    <property type="term" value="F:ribosome binding"/>
    <property type="evidence" value="ECO:0007669"/>
    <property type="project" value="TreeGrafter"/>
</dbReference>
<dbReference type="InterPro" id="IPR056752">
    <property type="entry name" value="EFL1"/>
</dbReference>
<dbReference type="InParanoid" id="A8PXE6"/>
<dbReference type="PANTHER" id="PTHR42908:SF3">
    <property type="entry name" value="ELONGATION FACTOR-LIKE GTPASE 1"/>
    <property type="match status" value="1"/>
</dbReference>
<feature type="domain" description="Elongation factor EFG" evidence="1">
    <location>
        <begin position="186"/>
        <end position="275"/>
    </location>
</feature>
<reference evidence="2 3" key="1">
    <citation type="journal article" date="2007" name="Proc. Natl. Acad. Sci. U.S.A.">
        <title>Dandruff-associated Malassezia genomes reveal convergent and divergent virulence traits shared with plant and human fungal pathogens.</title>
        <authorList>
            <person name="Xu J."/>
            <person name="Saunders C.W."/>
            <person name="Hu P."/>
            <person name="Grant R.A."/>
            <person name="Boekhout T."/>
            <person name="Kuramae E.E."/>
            <person name="Kronstad J.W."/>
            <person name="Deangelis Y.M."/>
            <person name="Reeder N.L."/>
            <person name="Johnstone K.R."/>
            <person name="Leland M."/>
            <person name="Fieno A.M."/>
            <person name="Begley W.M."/>
            <person name="Sun Y."/>
            <person name="Lacey M.P."/>
            <person name="Chaudhary T."/>
            <person name="Keough T."/>
            <person name="Chu L."/>
            <person name="Sears R."/>
            <person name="Yuan B."/>
            <person name="Dawson T.L.Jr."/>
        </authorList>
    </citation>
    <scope>NUCLEOTIDE SEQUENCE [LARGE SCALE GENOMIC DNA]</scope>
    <source>
        <strain evidence="3">ATCC MYA-4612 / CBS 7966</strain>
    </source>
</reference>
<dbReference type="InterPro" id="IPR035647">
    <property type="entry name" value="EFG_III/V"/>
</dbReference>
<dbReference type="InterPro" id="IPR000640">
    <property type="entry name" value="EFG_V-like"/>
</dbReference>
<dbReference type="VEuPathDB" id="FungiDB:MGL_1422"/>